<protein>
    <recommendedName>
        <fullName evidence="2">Aminoglycoside phosphotransferase domain-containing protein</fullName>
    </recommendedName>
</protein>
<dbReference type="Proteomes" id="UP000885672">
    <property type="component" value="Unassembled WGS sequence"/>
</dbReference>
<dbReference type="SUPFAM" id="SSF52540">
    <property type="entry name" value="P-loop containing nucleoside triphosphate hydrolases"/>
    <property type="match status" value="1"/>
</dbReference>
<gene>
    <name evidence="1" type="ORF">ENN51_02670</name>
</gene>
<dbReference type="AlphaFoldDB" id="A0A7V0T583"/>
<dbReference type="PANTHER" id="PTHR43883:SF1">
    <property type="entry name" value="GLUCONOKINASE"/>
    <property type="match status" value="1"/>
</dbReference>
<dbReference type="SUPFAM" id="SSF56112">
    <property type="entry name" value="Protein kinase-like (PK-like)"/>
    <property type="match status" value="1"/>
</dbReference>
<evidence type="ECO:0000313" key="1">
    <source>
        <dbReference type="EMBL" id="HDQ99176.1"/>
    </source>
</evidence>
<dbReference type="PANTHER" id="PTHR43883">
    <property type="entry name" value="SLR0207 PROTEIN"/>
    <property type="match status" value="1"/>
</dbReference>
<reference evidence="1" key="1">
    <citation type="journal article" date="2020" name="mSystems">
        <title>Genome- and Community-Level Interaction Insights into Carbon Utilization and Element Cycling Functions of Hydrothermarchaeota in Hydrothermal Sediment.</title>
        <authorList>
            <person name="Zhou Z."/>
            <person name="Liu Y."/>
            <person name="Xu W."/>
            <person name="Pan J."/>
            <person name="Luo Z.H."/>
            <person name="Li M."/>
        </authorList>
    </citation>
    <scope>NUCLEOTIDE SEQUENCE [LARGE SCALE GENOMIC DNA]</scope>
    <source>
        <strain evidence="1">SpSt-1182</strain>
    </source>
</reference>
<dbReference type="InterPro" id="IPR052732">
    <property type="entry name" value="Cell-binding_unc_protein"/>
</dbReference>
<organism evidence="1">
    <name type="scientific">candidate division WOR-3 bacterium</name>
    <dbReference type="NCBI Taxonomy" id="2052148"/>
    <lineage>
        <taxon>Bacteria</taxon>
        <taxon>Bacteria division WOR-3</taxon>
    </lineage>
</organism>
<dbReference type="InterPro" id="IPR011009">
    <property type="entry name" value="Kinase-like_dom_sf"/>
</dbReference>
<proteinExistence type="predicted"/>
<dbReference type="Pfam" id="PF13671">
    <property type="entry name" value="AAA_33"/>
    <property type="match status" value="1"/>
</dbReference>
<accession>A0A7V0T583</accession>
<name>A0A7V0T583_UNCW3</name>
<dbReference type="Gene3D" id="3.40.50.300">
    <property type="entry name" value="P-loop containing nucleotide triphosphate hydrolases"/>
    <property type="match status" value="1"/>
</dbReference>
<dbReference type="InterPro" id="IPR027417">
    <property type="entry name" value="P-loop_NTPase"/>
</dbReference>
<comment type="caution">
    <text evidence="1">The sequence shown here is derived from an EMBL/GenBank/DDBJ whole genome shotgun (WGS) entry which is preliminary data.</text>
</comment>
<evidence type="ECO:0008006" key="2">
    <source>
        <dbReference type="Google" id="ProtNLM"/>
    </source>
</evidence>
<sequence>MSSPSIQGRIREMLVPGLYGRGVRRVRMLQTHTSWVFLTGRHAYKVKKPVNFGFLDYTDLSARKFFCHEEFRLNQRLSPDIYLEVLPVTEHRGRLRLGGTDPVVDWCLKMLELPQDTIMTERLRRDEVTFDHVGEIARLIADFHTVAERGAEISRYGSSEIIKLNWDENFAQTMPFRGKTITYPAFDSVKETVEAFIAANRRRFARRREQGFVRRCHGDLHSRNVFIGGRVHIFDCIEFNPRFSCCDTTSEIAFMAMDLDWFGRRDLAAFFIERYLACSHDSGLLRLLDFYRCYRAWVRGKVTSFNLNDPGIPAEAREEARRTARRYFQLAERYARRLRPDPRLVIMLGLPGTGKSYVARRLAERLDAWHVNSDSVRKQLAGVSIEADGRGKLNKKLYTRALGIRTYRELMRRTRTYLTAGHRVVLDATFLHPDSRDKARAVAEKLSLPWLFVHADCPEKTVVSRMRRRFRRASVSDADIRVYRAMKTRFDPPRPGPRLLHIDTRRPVAESVNAIERALLHL</sequence>
<dbReference type="EMBL" id="DSBX01000103">
    <property type="protein sequence ID" value="HDQ99176.1"/>
    <property type="molecule type" value="Genomic_DNA"/>
</dbReference>